<dbReference type="InterPro" id="IPR052797">
    <property type="entry name" value="RegFact_GeneExpr_CellDeath"/>
</dbReference>
<reference evidence="3" key="1">
    <citation type="submission" date="2021-05" db="EMBL/GenBank/DDBJ databases">
        <authorList>
            <person name="Alioto T."/>
            <person name="Alioto T."/>
            <person name="Gomez Garrido J."/>
        </authorList>
    </citation>
    <scope>NUCLEOTIDE SEQUENCE</scope>
</reference>
<dbReference type="EMBL" id="HBUF01423813">
    <property type="protein sequence ID" value="CAG6741172.1"/>
    <property type="molecule type" value="Transcribed_RNA"/>
</dbReference>
<evidence type="ECO:0000313" key="3">
    <source>
        <dbReference type="EMBL" id="CAG6741172.1"/>
    </source>
</evidence>
<dbReference type="InterPro" id="IPR036236">
    <property type="entry name" value="Znf_C2H2_sf"/>
</dbReference>
<dbReference type="PANTHER" id="PTHR33936">
    <property type="entry name" value="PROTEIN CBG17840"/>
    <property type="match status" value="1"/>
</dbReference>
<dbReference type="SUPFAM" id="SSF57667">
    <property type="entry name" value="beta-beta-alpha zinc fingers"/>
    <property type="match status" value="1"/>
</dbReference>
<dbReference type="InterPro" id="IPR018289">
    <property type="entry name" value="MULE_transposase_dom"/>
</dbReference>
<name>A0A8D8Z7Q0_9HEMI</name>
<dbReference type="SMART" id="SM00355">
    <property type="entry name" value="ZnF_C2H2"/>
    <property type="match status" value="3"/>
</dbReference>
<evidence type="ECO:0000256" key="1">
    <source>
        <dbReference type="PROSITE-ProRule" id="PRU00042"/>
    </source>
</evidence>
<keyword evidence="1" id="KW-0863">Zinc-finger</keyword>
<dbReference type="PROSITE" id="PS50157">
    <property type="entry name" value="ZINC_FINGER_C2H2_2"/>
    <property type="match status" value="1"/>
</dbReference>
<protein>
    <recommendedName>
        <fullName evidence="2">C2H2-type domain-containing protein</fullName>
    </recommendedName>
</protein>
<keyword evidence="1" id="KW-0479">Metal-binding</keyword>
<dbReference type="PANTHER" id="PTHR33936:SF25">
    <property type="entry name" value="C2H2-TYPE DOMAIN-CONTAINING PROTEIN"/>
    <property type="match status" value="1"/>
</dbReference>
<keyword evidence="1" id="KW-0862">Zinc</keyword>
<dbReference type="Gene3D" id="3.30.160.60">
    <property type="entry name" value="Classic Zinc Finger"/>
    <property type="match status" value="1"/>
</dbReference>
<proteinExistence type="predicted"/>
<dbReference type="InterPro" id="IPR013087">
    <property type="entry name" value="Znf_C2H2_type"/>
</dbReference>
<dbReference type="GO" id="GO:0008270">
    <property type="term" value="F:zinc ion binding"/>
    <property type="evidence" value="ECO:0007669"/>
    <property type="project" value="UniProtKB-KW"/>
</dbReference>
<organism evidence="3">
    <name type="scientific">Cacopsylla melanoneura</name>
    <dbReference type="NCBI Taxonomy" id="428564"/>
    <lineage>
        <taxon>Eukaryota</taxon>
        <taxon>Metazoa</taxon>
        <taxon>Ecdysozoa</taxon>
        <taxon>Arthropoda</taxon>
        <taxon>Hexapoda</taxon>
        <taxon>Insecta</taxon>
        <taxon>Pterygota</taxon>
        <taxon>Neoptera</taxon>
        <taxon>Paraneoptera</taxon>
        <taxon>Hemiptera</taxon>
        <taxon>Sternorrhyncha</taxon>
        <taxon>Psylloidea</taxon>
        <taxon>Psyllidae</taxon>
        <taxon>Psyllinae</taxon>
        <taxon>Cacopsylla</taxon>
    </lineage>
</organism>
<feature type="domain" description="C2H2-type" evidence="2">
    <location>
        <begin position="42"/>
        <end position="70"/>
    </location>
</feature>
<sequence length="814" mass="93804">MDHQPSDVSKQCTFCQKHYSSKPILKRHKLSCKLNPDKTNQFVCAKCSTGFSRKDNLQKHLRLCSSGTRKKETISCLYKDCKMTCFTKTNLIEHLSCVHNKNIEACKTLHFDDEASFILWKEKEEESTFSYFPRATGSQQCGETKRNYYYCQHDGSDRFHVRKEQEGRKSSRKVHIGQIKRNFLCIAKMVEIIKEDGKQREVLYNPTHSHIPCMNDIAHQPIAKSTSDLINRQISFNVGAKEIMQSVQGNVDRELRKQELTKNIAISKKSVQQRILKRKNNLRLHQNDSTSVAMKVDLLRKEAYNPIVLFRPKEQEGENVFMLGIMTESQKKLLLKWCGKILIVDDTHSVTQYKNMRLLNVLISDENNKGWPVAHLVSNSMTSDIVHIFFKALKMKIEEEGDSLQINCIITDDDPALINGIEKAMQATIPHILCQWHLDKNFKKNLRSKCNESQFEEIYTDIKTIVQSSNIMECDALINGFINKHKASASAFVEYICSNYLERKEKWALCYRQFLAHGNINTTAHVESFHNRLKKVYFNRIRNKRMDDLLNILLTVEKDDYASRARASLLGPTKNTFNLTQPHVDGLLLPDNVVEKIMDDLWNIKSLEGNRAYYVQQLVSSCVQDLCFDKCSSPSCNNLCSHIYLCSCPAEIPLCKHVHKLHSLNQRGIVLHQISNQQNEEEPVQFCSMSLMNNDDQISKRVVSEDNCYQKLEGDLMKLLEMVRERSIPTSLVTNVTTEVSDILTKCSSLASTKTDTMSLPDKETIGSNQKLVTQEKQTINPFMKKFKKKQINPEVIKKKKEEAKDNLLLYSLD</sequence>
<dbReference type="Pfam" id="PF10551">
    <property type="entry name" value="MULE"/>
    <property type="match status" value="1"/>
</dbReference>
<evidence type="ECO:0000259" key="2">
    <source>
        <dbReference type="PROSITE" id="PS50157"/>
    </source>
</evidence>
<accession>A0A8D8Z7Q0</accession>
<dbReference type="AlphaFoldDB" id="A0A8D8Z7Q0"/>